<evidence type="ECO:0000259" key="10">
    <source>
        <dbReference type="PROSITE" id="PS50850"/>
    </source>
</evidence>
<dbReference type="AlphaFoldDB" id="A0A8E2I894"/>
<evidence type="ECO:0000256" key="9">
    <source>
        <dbReference type="SAM" id="Phobius"/>
    </source>
</evidence>
<dbReference type="CDD" id="cd17346">
    <property type="entry name" value="MFS_DtpA_like"/>
    <property type="match status" value="1"/>
</dbReference>
<feature type="transmembrane region" description="Helical" evidence="9">
    <location>
        <begin position="93"/>
        <end position="110"/>
    </location>
</feature>
<feature type="transmembrane region" description="Helical" evidence="9">
    <location>
        <begin position="63"/>
        <end position="81"/>
    </location>
</feature>
<reference evidence="11 12" key="1">
    <citation type="submission" date="2017-01" db="EMBL/GenBank/DDBJ databases">
        <title>Draft genome sequence of Bacillus oleronius.</title>
        <authorList>
            <person name="Allam M."/>
        </authorList>
    </citation>
    <scope>NUCLEOTIDE SEQUENCE [LARGE SCALE GENOMIC DNA]</scope>
    <source>
        <strain evidence="11 12">DSM 9356</strain>
    </source>
</reference>
<dbReference type="GO" id="GO:1904680">
    <property type="term" value="F:peptide transmembrane transporter activity"/>
    <property type="evidence" value="ECO:0007669"/>
    <property type="project" value="InterPro"/>
</dbReference>
<feature type="transmembrane region" description="Helical" evidence="9">
    <location>
        <begin position="152"/>
        <end position="175"/>
    </location>
</feature>
<organism evidence="11 12">
    <name type="scientific">Heyndrickxia oleronia</name>
    <dbReference type="NCBI Taxonomy" id="38875"/>
    <lineage>
        <taxon>Bacteria</taxon>
        <taxon>Bacillati</taxon>
        <taxon>Bacillota</taxon>
        <taxon>Bacilli</taxon>
        <taxon>Bacillales</taxon>
        <taxon>Bacillaceae</taxon>
        <taxon>Heyndrickxia</taxon>
    </lineage>
</organism>
<keyword evidence="12" id="KW-1185">Reference proteome</keyword>
<dbReference type="GO" id="GO:0005886">
    <property type="term" value="C:plasma membrane"/>
    <property type="evidence" value="ECO:0007669"/>
    <property type="project" value="UniProtKB-SubCell"/>
</dbReference>
<feature type="transmembrane region" description="Helical" evidence="9">
    <location>
        <begin position="428"/>
        <end position="449"/>
    </location>
</feature>
<evidence type="ECO:0000256" key="6">
    <source>
        <dbReference type="ARBA" id="ARBA00022989"/>
    </source>
</evidence>
<feature type="transmembrane region" description="Helical" evidence="9">
    <location>
        <begin position="298"/>
        <end position="316"/>
    </location>
</feature>
<evidence type="ECO:0000256" key="7">
    <source>
        <dbReference type="ARBA" id="ARBA00023136"/>
    </source>
</evidence>
<dbReference type="PROSITE" id="PS01022">
    <property type="entry name" value="PTR2_1"/>
    <property type="match status" value="1"/>
</dbReference>
<dbReference type="EMBL" id="MTLA01000153">
    <property type="protein sequence ID" value="OOP67863.1"/>
    <property type="molecule type" value="Genomic_DNA"/>
</dbReference>
<feature type="transmembrane region" description="Helical" evidence="9">
    <location>
        <begin position="366"/>
        <end position="390"/>
    </location>
</feature>
<feature type="transmembrane region" description="Helical" evidence="9">
    <location>
        <begin position="116"/>
        <end position="131"/>
    </location>
</feature>
<sequence length="484" mass="53534">MDAAVNKQLESKQSKKHPPGLYLLFMTEMWERFSYYGMRAILVLYLTKSLVNGGLGMNESTALALYGFFTGAVYFTPLIGGWLSDRFLGQRRAVTIGGIIMAIGNIVLFAHQSYGAVYTGLILLIVGNGFFKPNISTIVGELYDPKDKRRDAAFTIFYMGINVGAFFSPLIIGFITDKWFAVHANGVIEYGYKYGFLASAIGMIIGQILFNSLGNRFLGDIGKKPVGKPQVSSVGAVEKQKLTKTEKNRMKVIFILAAFVVFFWAGFEQAGGALSIYTDKFVDRTLFGWEIPTSWFQSVNPLFIVLLAPLVSLLWVKLSNRKRGDLPVPTKMAFGMMLLGIGYIILIFAVMQTGSNEHHITTKANILFIVFTYLFHTIGELFLSPVGLSFVSKYAPIKFASLLMAVWMASSFVANIIAGQLGSFTSKLGYLEVFSVIGIVVIILGLILLSVSRKLVKMLADDQTIEKTNQENEEDISDGVLRPN</sequence>
<keyword evidence="6 9" id="KW-1133">Transmembrane helix</keyword>
<name>A0A8E2I894_9BACI</name>
<evidence type="ECO:0000256" key="3">
    <source>
        <dbReference type="ARBA" id="ARBA00022448"/>
    </source>
</evidence>
<feature type="domain" description="Major facilitator superfamily (MFS) profile" evidence="10">
    <location>
        <begin position="23"/>
        <end position="453"/>
    </location>
</feature>
<dbReference type="Gene3D" id="1.20.1250.20">
    <property type="entry name" value="MFS general substrate transporter like domains"/>
    <property type="match status" value="2"/>
</dbReference>
<dbReference type="FunFam" id="1.20.1250.20:FF:000138">
    <property type="entry name" value="Amino acid/peptide transporter"/>
    <property type="match status" value="1"/>
</dbReference>
<gene>
    <name evidence="11" type="ORF">BWZ43_13450</name>
</gene>
<keyword evidence="5 8" id="KW-0812">Transmembrane</keyword>
<accession>A0A8E2I894</accession>
<proteinExistence type="inferred from homology"/>
<dbReference type="PANTHER" id="PTHR23517">
    <property type="entry name" value="RESISTANCE PROTEIN MDTM, PUTATIVE-RELATED-RELATED"/>
    <property type="match status" value="1"/>
</dbReference>
<dbReference type="PROSITE" id="PS01023">
    <property type="entry name" value="PTR2_2"/>
    <property type="match status" value="1"/>
</dbReference>
<comment type="caution">
    <text evidence="11">The sequence shown here is derived from an EMBL/GenBank/DDBJ whole genome shotgun (WGS) entry which is preliminary data.</text>
</comment>
<feature type="transmembrane region" description="Helical" evidence="9">
    <location>
        <begin position="336"/>
        <end position="354"/>
    </location>
</feature>
<feature type="transmembrane region" description="Helical" evidence="9">
    <location>
        <begin position="402"/>
        <end position="422"/>
    </location>
</feature>
<evidence type="ECO:0000313" key="11">
    <source>
        <dbReference type="EMBL" id="OOP67863.1"/>
    </source>
</evidence>
<keyword evidence="4" id="KW-1003">Cell membrane</keyword>
<dbReference type="InterPro" id="IPR005279">
    <property type="entry name" value="Dipep/tripep_permease"/>
</dbReference>
<feature type="transmembrane region" description="Helical" evidence="9">
    <location>
        <begin position="252"/>
        <end position="278"/>
    </location>
</feature>
<protein>
    <submittedName>
        <fullName evidence="11">MFS transporter</fullName>
    </submittedName>
</protein>
<dbReference type="GO" id="GO:0006857">
    <property type="term" value="P:oligopeptide transport"/>
    <property type="evidence" value="ECO:0007669"/>
    <property type="project" value="InterPro"/>
</dbReference>
<evidence type="ECO:0000256" key="1">
    <source>
        <dbReference type="ARBA" id="ARBA00004651"/>
    </source>
</evidence>
<dbReference type="InterPro" id="IPR050171">
    <property type="entry name" value="MFS_Transporters"/>
</dbReference>
<dbReference type="Pfam" id="PF00854">
    <property type="entry name" value="PTR2"/>
    <property type="match status" value="2"/>
</dbReference>
<evidence type="ECO:0000256" key="5">
    <source>
        <dbReference type="ARBA" id="ARBA00022692"/>
    </source>
</evidence>
<dbReference type="SUPFAM" id="SSF103473">
    <property type="entry name" value="MFS general substrate transporter"/>
    <property type="match status" value="1"/>
</dbReference>
<keyword evidence="3 8" id="KW-0813">Transport</keyword>
<dbReference type="Proteomes" id="UP000189761">
    <property type="component" value="Unassembled WGS sequence"/>
</dbReference>
<feature type="transmembrane region" description="Helical" evidence="9">
    <location>
        <begin position="195"/>
        <end position="214"/>
    </location>
</feature>
<dbReference type="InterPro" id="IPR036259">
    <property type="entry name" value="MFS_trans_sf"/>
</dbReference>
<dbReference type="NCBIfam" id="TIGR00924">
    <property type="entry name" value="yjdL_sub1_fam"/>
    <property type="match status" value="2"/>
</dbReference>
<evidence type="ECO:0000256" key="4">
    <source>
        <dbReference type="ARBA" id="ARBA00022475"/>
    </source>
</evidence>
<evidence type="ECO:0000256" key="8">
    <source>
        <dbReference type="RuleBase" id="RU003755"/>
    </source>
</evidence>
<dbReference type="InterPro" id="IPR000109">
    <property type="entry name" value="POT_fam"/>
</dbReference>
<evidence type="ECO:0000256" key="2">
    <source>
        <dbReference type="ARBA" id="ARBA00005982"/>
    </source>
</evidence>
<feature type="transmembrane region" description="Helical" evidence="9">
    <location>
        <begin position="33"/>
        <end position="51"/>
    </location>
</feature>
<comment type="similarity">
    <text evidence="2 8">Belongs to the major facilitator superfamily. Proton-dependent oligopeptide transporter (POT/PTR) (TC 2.A.17) family.</text>
</comment>
<dbReference type="PROSITE" id="PS50850">
    <property type="entry name" value="MFS"/>
    <property type="match status" value="1"/>
</dbReference>
<dbReference type="FunFam" id="1.20.1250.20:FF:000146">
    <property type="entry name" value="Amino acid/peptide transporter"/>
    <property type="match status" value="1"/>
</dbReference>
<dbReference type="InterPro" id="IPR020846">
    <property type="entry name" value="MFS_dom"/>
</dbReference>
<comment type="subcellular location">
    <subcellularLocation>
        <location evidence="1">Cell membrane</location>
        <topology evidence="1">Multi-pass membrane protein</topology>
    </subcellularLocation>
    <subcellularLocation>
        <location evidence="8">Membrane</location>
        <topology evidence="8">Multi-pass membrane protein</topology>
    </subcellularLocation>
</comment>
<dbReference type="PANTHER" id="PTHR23517:SF15">
    <property type="entry name" value="PROTON-DEPENDENT OLIGOPEPTIDE FAMILY TRANSPORT PROTEIN"/>
    <property type="match status" value="1"/>
</dbReference>
<evidence type="ECO:0000313" key="12">
    <source>
        <dbReference type="Proteomes" id="UP000189761"/>
    </source>
</evidence>
<keyword evidence="7 9" id="KW-0472">Membrane</keyword>
<dbReference type="InterPro" id="IPR018456">
    <property type="entry name" value="PTR2_symporter_CS"/>
</dbReference>